<evidence type="ECO:0000313" key="14">
    <source>
        <dbReference type="Proteomes" id="UP000239649"/>
    </source>
</evidence>
<dbReference type="InterPro" id="IPR008979">
    <property type="entry name" value="Galactose-bd-like_sf"/>
</dbReference>
<evidence type="ECO:0000256" key="11">
    <source>
        <dbReference type="SAM" id="SignalP"/>
    </source>
</evidence>
<dbReference type="SMART" id="SM00607">
    <property type="entry name" value="FTP"/>
    <property type="match status" value="1"/>
</dbReference>
<dbReference type="GO" id="GO:0006508">
    <property type="term" value="P:proteolysis"/>
    <property type="evidence" value="ECO:0007669"/>
    <property type="project" value="UniProtKB-KW"/>
</dbReference>
<comment type="caution">
    <text evidence="13">The sequence shown here is derived from an EMBL/GenBank/DDBJ whole genome shotgun (WGS) entry which is preliminary data.</text>
</comment>
<dbReference type="GO" id="GO:0004252">
    <property type="term" value="F:serine-type endopeptidase activity"/>
    <property type="evidence" value="ECO:0007669"/>
    <property type="project" value="UniProtKB-UniRule"/>
</dbReference>
<keyword evidence="7" id="KW-1015">Disulfide bond</keyword>
<name>A0A2P6VSC7_9CHLO</name>
<dbReference type="InterPro" id="IPR000209">
    <property type="entry name" value="Peptidase_S8/S53_dom"/>
</dbReference>
<keyword evidence="6" id="KW-0106">Calcium</keyword>
<feature type="domain" description="Fucolectin tachylectin-4 pentraxin-1" evidence="12">
    <location>
        <begin position="510"/>
        <end position="658"/>
    </location>
</feature>
<keyword evidence="4 8" id="KW-0378">Hydrolase</keyword>
<dbReference type="SUPFAM" id="SSF49785">
    <property type="entry name" value="Galactose-binding domain-like"/>
    <property type="match status" value="1"/>
</dbReference>
<dbReference type="Proteomes" id="UP000239649">
    <property type="component" value="Unassembled WGS sequence"/>
</dbReference>
<dbReference type="Pfam" id="PF00082">
    <property type="entry name" value="Peptidase_S8"/>
    <property type="match status" value="1"/>
</dbReference>
<feature type="chain" id="PRO_5015200501" evidence="11">
    <location>
        <begin position="32"/>
        <end position="1097"/>
    </location>
</feature>
<dbReference type="Gene3D" id="2.60.120.260">
    <property type="entry name" value="Galactose-binding domain-like"/>
    <property type="match status" value="1"/>
</dbReference>
<dbReference type="InterPro" id="IPR006585">
    <property type="entry name" value="FTP1"/>
</dbReference>
<dbReference type="InterPro" id="IPR016024">
    <property type="entry name" value="ARM-type_fold"/>
</dbReference>
<evidence type="ECO:0000256" key="6">
    <source>
        <dbReference type="ARBA" id="ARBA00022837"/>
    </source>
</evidence>
<keyword evidence="3" id="KW-0479">Metal-binding</keyword>
<evidence type="ECO:0000256" key="7">
    <source>
        <dbReference type="ARBA" id="ARBA00023157"/>
    </source>
</evidence>
<organism evidence="13 14">
    <name type="scientific">Micractinium conductrix</name>
    <dbReference type="NCBI Taxonomy" id="554055"/>
    <lineage>
        <taxon>Eukaryota</taxon>
        <taxon>Viridiplantae</taxon>
        <taxon>Chlorophyta</taxon>
        <taxon>core chlorophytes</taxon>
        <taxon>Trebouxiophyceae</taxon>
        <taxon>Chlorellales</taxon>
        <taxon>Chlorellaceae</taxon>
        <taxon>Chlorella clade</taxon>
        <taxon>Micractinium</taxon>
    </lineage>
</organism>
<evidence type="ECO:0000256" key="3">
    <source>
        <dbReference type="ARBA" id="ARBA00022723"/>
    </source>
</evidence>
<dbReference type="Gene3D" id="1.25.10.10">
    <property type="entry name" value="Leucine-rich Repeat Variant"/>
    <property type="match status" value="1"/>
</dbReference>
<dbReference type="PANTHER" id="PTHR43806">
    <property type="entry name" value="PEPTIDASE S8"/>
    <property type="match status" value="1"/>
</dbReference>
<keyword evidence="11" id="KW-0732">Signal</keyword>
<keyword evidence="5 8" id="KW-0720">Serine protease</keyword>
<feature type="compositionally biased region" description="Low complexity" evidence="10">
    <location>
        <begin position="1035"/>
        <end position="1045"/>
    </location>
</feature>
<gene>
    <name evidence="13" type="primary">g136</name>
    <name evidence="13" type="ORF">C2E20_0136</name>
</gene>
<dbReference type="PRINTS" id="PR00723">
    <property type="entry name" value="SUBTILISIN"/>
</dbReference>
<evidence type="ECO:0000256" key="8">
    <source>
        <dbReference type="PROSITE-ProRule" id="PRU01240"/>
    </source>
</evidence>
<dbReference type="GO" id="GO:0046872">
    <property type="term" value="F:metal ion binding"/>
    <property type="evidence" value="ECO:0007669"/>
    <property type="project" value="UniProtKB-KW"/>
</dbReference>
<dbReference type="InterPro" id="IPR015500">
    <property type="entry name" value="Peptidase_S8_subtilisin-rel"/>
</dbReference>
<feature type="active site" description="Charge relay system" evidence="8">
    <location>
        <position position="379"/>
    </location>
</feature>
<dbReference type="EMBL" id="LHPF02000001">
    <property type="protein sequence ID" value="PSC76977.1"/>
    <property type="molecule type" value="Genomic_DNA"/>
</dbReference>
<feature type="region of interest" description="Disordered" evidence="10">
    <location>
        <begin position="451"/>
        <end position="489"/>
    </location>
</feature>
<keyword evidence="2 8" id="KW-0645">Protease</keyword>
<evidence type="ECO:0000259" key="12">
    <source>
        <dbReference type="SMART" id="SM00607"/>
    </source>
</evidence>
<protein>
    <submittedName>
        <fullName evidence="13">Peptidase S8</fullName>
    </submittedName>
</protein>
<feature type="active site" description="Charge relay system" evidence="8">
    <location>
        <position position="219"/>
    </location>
</feature>
<evidence type="ECO:0000256" key="1">
    <source>
        <dbReference type="ARBA" id="ARBA00011073"/>
    </source>
</evidence>
<evidence type="ECO:0000256" key="4">
    <source>
        <dbReference type="ARBA" id="ARBA00022801"/>
    </source>
</evidence>
<dbReference type="CDD" id="cd07473">
    <property type="entry name" value="Peptidases_S8_Subtilisin_like"/>
    <property type="match status" value="1"/>
</dbReference>
<keyword evidence="14" id="KW-1185">Reference proteome</keyword>
<sequence>MACQGRIRSALAAALALALAVLLSGPACAHAGSLQVPGSGAGARRWMTEVAAASSQPEVPEYATDRVIVSFNPNVVSAMAAEQEGLQFQKPAGLQGAIVYKITDGEDVMAKIKHLQNHPAVSRVEPDYKVTAYYKPDDSNYNLQWHHPVIGSERAWNFTTGSTDVKVCVVDSGVRVDHPDLAANVLKGWNFVPAGQKQNDPPPKAGTPEYFNYNDTYGHGTHVAGIIGAIGNNKQGIAGMNWNVKLLICRFIWNDGAGYVSDAMNCIKLCKQEGALITSNSWGGIGYSSFLEREIAVSQDAGQLFVVASGNNGVNMEETKLYPASYKTDNMISVASSGEKDFVSSFSNIGMNTVHLLAPGEAIYSTYKDGGYKAMWGTSMACPMVTGTAALLQAGALSHGITLGYAELKSLILSSVDKVDDGADKVITGGRLNVTASMLALQVLLASRGVQNPLGEPSAASPPPPSPPPPRPSPPPPRPASPPPPAAGTYMSAGIDTAVVCGTTPLRGLGSATQSSTNGVYDANLAIDGVCTKKRMWQGSCAQTMRQGNPWWAVQLAAAARPVLAVSIQTSSECACVADLQNARIMVGSTPWTSHASAANFTLCATVSGIVRGQRKTFACAAAPGGAPPVGQYLAIWRPGPVRRALTLCEVDAVLGAAPTRRALQQARGDASTAAALRSRRLQAAPLLPLDQTRAGLYTDAALAIMKRARDEDIPLGVMDALADLQYTLERGDAGLKLRALDRIIALVDPSDDSYTVQKALLAGDAAFFIVELLSDATAGAAAAEAVAAVTRHAAPTLARLTAGPLVGLDSSVERVALNPCQSDFVDSGALSSLVPMLFARQEAAREAATEAVAALCSFHQEGKLAYLEGLVGALLQGAQPEALPHLLELLDSAIDGMEVGSDAATQQVELLLPALAAELQGAAARPTAPAALALAATVCEKHAPAAEELRRGGAVAAVARHLLQGPLAAQDAAARLLWLLARGERRCLATAEGQLGCEPLALAQVLSRLLEMAEEQARAREEESDGEGNDGQEGDASAGAALASSRDAGNAAAEVCHEEEAAQLLRALAVANPAVQAWLDERQVPVPRPGAQCCIS</sequence>
<feature type="signal peptide" evidence="11">
    <location>
        <begin position="1"/>
        <end position="31"/>
    </location>
</feature>
<feature type="active site" description="Charge relay system" evidence="8">
    <location>
        <position position="171"/>
    </location>
</feature>
<proteinExistence type="inferred from homology"/>
<dbReference type="InterPro" id="IPR022398">
    <property type="entry name" value="Peptidase_S8_His-AS"/>
</dbReference>
<evidence type="ECO:0000256" key="2">
    <source>
        <dbReference type="ARBA" id="ARBA00022670"/>
    </source>
</evidence>
<dbReference type="PROSITE" id="PS00136">
    <property type="entry name" value="SUBTILASE_ASP"/>
    <property type="match status" value="1"/>
</dbReference>
<feature type="compositionally biased region" description="Pro residues" evidence="10">
    <location>
        <begin position="460"/>
        <end position="486"/>
    </location>
</feature>
<evidence type="ECO:0000256" key="10">
    <source>
        <dbReference type="SAM" id="MobiDB-lite"/>
    </source>
</evidence>
<dbReference type="PANTHER" id="PTHR43806:SF11">
    <property type="entry name" value="CEREVISIN-RELATED"/>
    <property type="match status" value="1"/>
</dbReference>
<dbReference type="SUPFAM" id="SSF52743">
    <property type="entry name" value="Subtilisin-like"/>
    <property type="match status" value="1"/>
</dbReference>
<dbReference type="InterPro" id="IPR023828">
    <property type="entry name" value="Peptidase_S8_Ser-AS"/>
</dbReference>
<dbReference type="InterPro" id="IPR036852">
    <property type="entry name" value="Peptidase_S8/S53_dom_sf"/>
</dbReference>
<evidence type="ECO:0000313" key="13">
    <source>
        <dbReference type="EMBL" id="PSC76977.1"/>
    </source>
</evidence>
<dbReference type="Gene3D" id="3.40.50.200">
    <property type="entry name" value="Peptidase S8/S53 domain"/>
    <property type="match status" value="1"/>
</dbReference>
<evidence type="ECO:0000256" key="5">
    <source>
        <dbReference type="ARBA" id="ARBA00022825"/>
    </source>
</evidence>
<dbReference type="PROSITE" id="PS51892">
    <property type="entry name" value="SUBTILASE"/>
    <property type="match status" value="1"/>
</dbReference>
<dbReference type="PROSITE" id="PS00138">
    <property type="entry name" value="SUBTILASE_SER"/>
    <property type="match status" value="1"/>
</dbReference>
<dbReference type="InterPro" id="IPR023827">
    <property type="entry name" value="Peptidase_S8_Asp-AS"/>
</dbReference>
<evidence type="ECO:0000256" key="9">
    <source>
        <dbReference type="RuleBase" id="RU003355"/>
    </source>
</evidence>
<feature type="region of interest" description="Disordered" evidence="10">
    <location>
        <begin position="1015"/>
        <end position="1045"/>
    </location>
</feature>
<feature type="compositionally biased region" description="Acidic residues" evidence="10">
    <location>
        <begin position="1023"/>
        <end position="1034"/>
    </location>
</feature>
<comment type="similarity">
    <text evidence="1 8 9">Belongs to the peptidase S8 family.</text>
</comment>
<dbReference type="InterPro" id="IPR034204">
    <property type="entry name" value="PfSUB1-like_cat_dom"/>
</dbReference>
<accession>A0A2P6VSC7</accession>
<dbReference type="OrthoDB" id="371436at2759"/>
<dbReference type="InterPro" id="IPR050131">
    <property type="entry name" value="Peptidase_S8_subtilisin-like"/>
</dbReference>
<reference evidence="13 14" key="1">
    <citation type="journal article" date="2018" name="Plant J.">
        <title>Genome sequences of Chlorella sorokiniana UTEX 1602 and Micractinium conductrix SAG 241.80: implications to maltose excretion by a green alga.</title>
        <authorList>
            <person name="Arriola M.B."/>
            <person name="Velmurugan N."/>
            <person name="Zhang Y."/>
            <person name="Plunkett M.H."/>
            <person name="Hondzo H."/>
            <person name="Barney B.M."/>
        </authorList>
    </citation>
    <scope>NUCLEOTIDE SEQUENCE [LARGE SCALE GENOMIC DNA]</scope>
    <source>
        <strain evidence="13 14">SAG 241.80</strain>
    </source>
</reference>
<dbReference type="SUPFAM" id="SSF48371">
    <property type="entry name" value="ARM repeat"/>
    <property type="match status" value="1"/>
</dbReference>
<dbReference type="AlphaFoldDB" id="A0A2P6VSC7"/>
<dbReference type="InterPro" id="IPR011989">
    <property type="entry name" value="ARM-like"/>
</dbReference>
<dbReference type="PROSITE" id="PS00137">
    <property type="entry name" value="SUBTILASE_HIS"/>
    <property type="match status" value="1"/>
</dbReference>